<evidence type="ECO:0000313" key="2">
    <source>
        <dbReference type="EMBL" id="TMM49799.1"/>
    </source>
</evidence>
<sequence length="122" mass="13774">MRMPIASAFMLAAFTVVSAPAAASDEVLTVVNRTGYTIAEMYISPSAANDWEEDVLYSDVLDAGDAWRIDFSNSADTCWWDVKVVYQLDGEEVFWRNFNFCKISRIELYYNNNTGESTARSN</sequence>
<protein>
    <recommendedName>
        <fullName evidence="4">Argininosuccinate lyase</fullName>
    </recommendedName>
</protein>
<feature type="chain" id="PRO_5024298914" description="Argininosuccinate lyase" evidence="1">
    <location>
        <begin position="22"/>
        <end position="122"/>
    </location>
</feature>
<gene>
    <name evidence="2" type="ORF">FEV51_00945</name>
</gene>
<dbReference type="Proteomes" id="UP000309668">
    <property type="component" value="Unassembled WGS sequence"/>
</dbReference>
<dbReference type="OrthoDB" id="4736977at2"/>
<evidence type="ECO:0000313" key="3">
    <source>
        <dbReference type="Proteomes" id="UP000309668"/>
    </source>
</evidence>
<proteinExistence type="predicted"/>
<evidence type="ECO:0008006" key="4">
    <source>
        <dbReference type="Google" id="ProtNLM"/>
    </source>
</evidence>
<reference evidence="2 3" key="1">
    <citation type="submission" date="2019-05" db="EMBL/GenBank/DDBJ databases">
        <title>Erythrobacter marisflavi sp. nov., isolated from isolated from water of an estuary environment.</title>
        <authorList>
            <person name="Yoon J.-H."/>
        </authorList>
    </citation>
    <scope>NUCLEOTIDE SEQUENCE [LARGE SCALE GENOMIC DNA]</scope>
    <source>
        <strain evidence="2 3">KEM-5</strain>
    </source>
</reference>
<name>A0A5S3P8H4_9SPHN</name>
<accession>A0A5S3P8H4</accession>
<organism evidence="2 3">
    <name type="scientific">Qipengyuania marisflavi</name>
    <dbReference type="NCBI Taxonomy" id="2486356"/>
    <lineage>
        <taxon>Bacteria</taxon>
        <taxon>Pseudomonadati</taxon>
        <taxon>Pseudomonadota</taxon>
        <taxon>Alphaproteobacteria</taxon>
        <taxon>Sphingomonadales</taxon>
        <taxon>Erythrobacteraceae</taxon>
        <taxon>Qipengyuania</taxon>
    </lineage>
</organism>
<evidence type="ECO:0000256" key="1">
    <source>
        <dbReference type="SAM" id="SignalP"/>
    </source>
</evidence>
<dbReference type="AlphaFoldDB" id="A0A5S3P8H4"/>
<dbReference type="RefSeq" id="WP_138615359.1">
    <property type="nucleotide sequence ID" value="NZ_VCAO01000001.1"/>
</dbReference>
<keyword evidence="1" id="KW-0732">Signal</keyword>
<keyword evidence="3" id="KW-1185">Reference proteome</keyword>
<feature type="signal peptide" evidence="1">
    <location>
        <begin position="1"/>
        <end position="21"/>
    </location>
</feature>
<comment type="caution">
    <text evidence="2">The sequence shown here is derived from an EMBL/GenBank/DDBJ whole genome shotgun (WGS) entry which is preliminary data.</text>
</comment>
<dbReference type="EMBL" id="VCAO01000001">
    <property type="protein sequence ID" value="TMM49799.1"/>
    <property type="molecule type" value="Genomic_DNA"/>
</dbReference>